<sequence length="267" mass="28113">MSADRIRLEALLDGLGPIAVAVSGGVDSMTLAVLAHRRRPDAVTMVHAVSPAVPPLATARVRDWAGREGWALTVLDAGEFADPRYRENPVNRCYFCKTNLYGAIAGRVAGTIVSGTNQDDLGEYRPGLDAAREHGVRHPYVEAGIGKAGLRALARDLGLGDLAELPSSPCLSSRVETLIPIEPEMLRTIDAVERLVADRLRPRTVRCRVRAAGLVVELDPGSLAGLGESGAAALEASIRAVLPDAAASRPLAFAPYRVGSAFVGVPG</sequence>
<keyword evidence="1" id="KW-0378">Hydrolase</keyword>
<dbReference type="InterPro" id="IPR014729">
    <property type="entry name" value="Rossmann-like_a/b/a_fold"/>
</dbReference>
<comment type="caution">
    <text evidence="1">The sequence shown here is derived from an EMBL/GenBank/DDBJ whole genome shotgun (WGS) entry which is preliminary data.</text>
</comment>
<keyword evidence="2" id="KW-1185">Reference proteome</keyword>
<dbReference type="Gene3D" id="3.40.50.620">
    <property type="entry name" value="HUPs"/>
    <property type="match status" value="1"/>
</dbReference>
<reference evidence="2" key="1">
    <citation type="submission" date="2017-05" db="EMBL/GenBank/DDBJ databases">
        <authorList>
            <person name="Macchi M."/>
            <person name="Festa S."/>
            <person name="Coppotelli B.M."/>
            <person name="Morelli I.S."/>
        </authorList>
    </citation>
    <scope>NUCLEOTIDE SEQUENCE [LARGE SCALE GENOMIC DNA]</scope>
    <source>
        <strain evidence="2">I</strain>
    </source>
</reference>
<proteinExistence type="predicted"/>
<dbReference type="PANTHER" id="PTHR43169">
    <property type="entry name" value="EXSB FAMILY PROTEIN"/>
    <property type="match status" value="1"/>
</dbReference>
<dbReference type="EMBL" id="NHON01000122">
    <property type="protein sequence ID" value="OWJ59083.1"/>
    <property type="molecule type" value="Genomic_DNA"/>
</dbReference>
<protein>
    <submittedName>
        <fullName evidence="1">Adenine nucleotide alpha hydrolase</fullName>
    </submittedName>
</protein>
<evidence type="ECO:0000313" key="1">
    <source>
        <dbReference type="EMBL" id="OWJ59083.1"/>
    </source>
</evidence>
<name>A0A211Z1H3_9PROT</name>
<dbReference type="PANTHER" id="PTHR43169:SF2">
    <property type="entry name" value="NAD_GMP SYNTHASE DOMAIN-CONTAINING PROTEIN"/>
    <property type="match status" value="1"/>
</dbReference>
<dbReference type="OrthoDB" id="9776919at2"/>
<evidence type="ECO:0000313" key="2">
    <source>
        <dbReference type="Proteomes" id="UP000196655"/>
    </source>
</evidence>
<organism evidence="1 2">
    <name type="scientific">Inquilinus limosus</name>
    <dbReference type="NCBI Taxonomy" id="171674"/>
    <lineage>
        <taxon>Bacteria</taxon>
        <taxon>Pseudomonadati</taxon>
        <taxon>Pseudomonadota</taxon>
        <taxon>Alphaproteobacteria</taxon>
        <taxon>Rhodospirillales</taxon>
        <taxon>Rhodospirillaceae</taxon>
        <taxon>Inquilinus</taxon>
    </lineage>
</organism>
<dbReference type="InterPro" id="IPR052188">
    <property type="entry name" value="Ni-pincer_cofactor_biosynth"/>
</dbReference>
<dbReference type="SUPFAM" id="SSF52402">
    <property type="entry name" value="Adenine nucleotide alpha hydrolases-like"/>
    <property type="match status" value="1"/>
</dbReference>
<accession>A0A211Z1H3</accession>
<dbReference type="AlphaFoldDB" id="A0A211Z1H3"/>
<dbReference type="Proteomes" id="UP000196655">
    <property type="component" value="Unassembled WGS sequence"/>
</dbReference>
<dbReference type="RefSeq" id="WP_088156903.1">
    <property type="nucleotide sequence ID" value="NZ_NHON01000122.1"/>
</dbReference>
<gene>
    <name evidence="1" type="ORF">BWR60_32575</name>
</gene>
<dbReference type="GO" id="GO:0016787">
    <property type="term" value="F:hydrolase activity"/>
    <property type="evidence" value="ECO:0007669"/>
    <property type="project" value="UniProtKB-KW"/>
</dbReference>